<feature type="transmembrane region" description="Helical" evidence="7">
    <location>
        <begin position="116"/>
        <end position="137"/>
    </location>
</feature>
<comment type="subcellular location">
    <subcellularLocation>
        <location evidence="1 7">Cell membrane</location>
        <topology evidence="1 7">Multi-pass membrane protein</topology>
    </subcellularLocation>
</comment>
<dbReference type="Pfam" id="PF00528">
    <property type="entry name" value="BPD_transp_1"/>
    <property type="match status" value="1"/>
</dbReference>
<dbReference type="EMBL" id="RHHU01000003">
    <property type="protein sequence ID" value="RNB89365.1"/>
    <property type="molecule type" value="Genomic_DNA"/>
</dbReference>
<dbReference type="PANTHER" id="PTHR43386:SF1">
    <property type="entry name" value="D,D-DIPEPTIDE TRANSPORT SYSTEM PERMEASE PROTEIN DDPC-RELATED"/>
    <property type="match status" value="1"/>
</dbReference>
<name>A0A3M8DPK7_9BACL</name>
<dbReference type="GO" id="GO:0055085">
    <property type="term" value="P:transmembrane transport"/>
    <property type="evidence" value="ECO:0007669"/>
    <property type="project" value="InterPro"/>
</dbReference>
<dbReference type="Pfam" id="PF12911">
    <property type="entry name" value="OppC_N"/>
    <property type="match status" value="1"/>
</dbReference>
<evidence type="ECO:0000256" key="6">
    <source>
        <dbReference type="ARBA" id="ARBA00023136"/>
    </source>
</evidence>
<evidence type="ECO:0000256" key="2">
    <source>
        <dbReference type="ARBA" id="ARBA00022448"/>
    </source>
</evidence>
<evidence type="ECO:0000256" key="1">
    <source>
        <dbReference type="ARBA" id="ARBA00004651"/>
    </source>
</evidence>
<keyword evidence="6 7" id="KW-0472">Membrane</keyword>
<keyword evidence="5 7" id="KW-1133">Transmembrane helix</keyword>
<comment type="similarity">
    <text evidence="7">Belongs to the binding-protein-dependent transport system permease family.</text>
</comment>
<dbReference type="Gene3D" id="1.10.3720.10">
    <property type="entry name" value="MetI-like"/>
    <property type="match status" value="1"/>
</dbReference>
<feature type="transmembrane region" description="Helical" evidence="7">
    <location>
        <begin position="239"/>
        <end position="264"/>
    </location>
</feature>
<protein>
    <submittedName>
        <fullName evidence="9">ABC transporter permease</fullName>
    </submittedName>
</protein>
<dbReference type="InterPro" id="IPR035906">
    <property type="entry name" value="MetI-like_sf"/>
</dbReference>
<sequence length="280" mass="30222">MRVRVTNTLQVINSITQLKIGLCLLAVIILLALFAPFLAAYDPFALNDDLLAPPGSQYLLGTDGLGRDVFSELLYGARTSIFIGVVAAAISGILGTLIGGLSGFYRGKLDSVLSEFVNVFLMLPTFFLILLIVALFGSSMLNVMLVIGVTTWTGNAVLMRAQAMSLRERTYVKSLQSIGVSKFKILTKHIIPNGIFPIIANTTMNISGAILTEAGLSFLGLGDPNLVSWGQMVFHGKSYLVNGWWISTFSGFAIVVTVLAFYLIGDGLNHVLSPKLRDIK</sequence>
<feature type="transmembrane region" description="Helical" evidence="7">
    <location>
        <begin position="81"/>
        <end position="104"/>
    </location>
</feature>
<keyword evidence="3" id="KW-1003">Cell membrane</keyword>
<gene>
    <name evidence="9" type="ORF">EDM59_05390</name>
</gene>
<evidence type="ECO:0000256" key="3">
    <source>
        <dbReference type="ARBA" id="ARBA00022475"/>
    </source>
</evidence>
<dbReference type="SUPFAM" id="SSF161098">
    <property type="entry name" value="MetI-like"/>
    <property type="match status" value="1"/>
</dbReference>
<comment type="caution">
    <text evidence="9">The sequence shown here is derived from an EMBL/GenBank/DDBJ whole genome shotgun (WGS) entry which is preliminary data.</text>
</comment>
<evidence type="ECO:0000313" key="10">
    <source>
        <dbReference type="Proteomes" id="UP000269573"/>
    </source>
</evidence>
<keyword evidence="2 7" id="KW-0813">Transport</keyword>
<dbReference type="Proteomes" id="UP000269573">
    <property type="component" value="Unassembled WGS sequence"/>
</dbReference>
<feature type="transmembrane region" description="Helical" evidence="7">
    <location>
        <begin position="143"/>
        <end position="161"/>
    </location>
</feature>
<organism evidence="9 10">
    <name type="scientific">Brevibacillus nitrificans</name>
    <dbReference type="NCBI Taxonomy" id="651560"/>
    <lineage>
        <taxon>Bacteria</taxon>
        <taxon>Bacillati</taxon>
        <taxon>Bacillota</taxon>
        <taxon>Bacilli</taxon>
        <taxon>Bacillales</taxon>
        <taxon>Paenibacillaceae</taxon>
        <taxon>Brevibacillus</taxon>
    </lineage>
</organism>
<dbReference type="InterPro" id="IPR000515">
    <property type="entry name" value="MetI-like"/>
</dbReference>
<dbReference type="PANTHER" id="PTHR43386">
    <property type="entry name" value="OLIGOPEPTIDE TRANSPORT SYSTEM PERMEASE PROTEIN APPC"/>
    <property type="match status" value="1"/>
</dbReference>
<reference evidence="9 10" key="1">
    <citation type="submission" date="2018-10" db="EMBL/GenBank/DDBJ databases">
        <title>Phylogenomics of Brevibacillus.</title>
        <authorList>
            <person name="Dunlap C."/>
        </authorList>
    </citation>
    <scope>NUCLEOTIDE SEQUENCE [LARGE SCALE GENOMIC DNA]</scope>
    <source>
        <strain evidence="9 10">JCM 15774</strain>
    </source>
</reference>
<dbReference type="AlphaFoldDB" id="A0A3M8DPK7"/>
<feature type="domain" description="ABC transmembrane type-1" evidence="8">
    <location>
        <begin position="77"/>
        <end position="265"/>
    </location>
</feature>
<feature type="transmembrane region" description="Helical" evidence="7">
    <location>
        <begin position="20"/>
        <end position="41"/>
    </location>
</feature>
<dbReference type="GO" id="GO:0005886">
    <property type="term" value="C:plasma membrane"/>
    <property type="evidence" value="ECO:0007669"/>
    <property type="project" value="UniProtKB-SubCell"/>
</dbReference>
<proteinExistence type="inferred from homology"/>
<dbReference type="InterPro" id="IPR050366">
    <property type="entry name" value="BP-dependent_transpt_permease"/>
</dbReference>
<evidence type="ECO:0000313" key="9">
    <source>
        <dbReference type="EMBL" id="RNB89365.1"/>
    </source>
</evidence>
<evidence type="ECO:0000256" key="7">
    <source>
        <dbReference type="RuleBase" id="RU363032"/>
    </source>
</evidence>
<keyword evidence="10" id="KW-1185">Reference proteome</keyword>
<keyword evidence="4 7" id="KW-0812">Transmembrane</keyword>
<dbReference type="CDD" id="cd06261">
    <property type="entry name" value="TM_PBP2"/>
    <property type="match status" value="1"/>
</dbReference>
<dbReference type="PROSITE" id="PS50928">
    <property type="entry name" value="ABC_TM1"/>
    <property type="match status" value="1"/>
</dbReference>
<evidence type="ECO:0000256" key="4">
    <source>
        <dbReference type="ARBA" id="ARBA00022692"/>
    </source>
</evidence>
<accession>A0A3M8DPK7</accession>
<evidence type="ECO:0000259" key="8">
    <source>
        <dbReference type="PROSITE" id="PS50928"/>
    </source>
</evidence>
<dbReference type="InterPro" id="IPR025966">
    <property type="entry name" value="OppC_N"/>
</dbReference>
<evidence type="ECO:0000256" key="5">
    <source>
        <dbReference type="ARBA" id="ARBA00022989"/>
    </source>
</evidence>